<proteinExistence type="predicted"/>
<name>A0AAI9I0K8_PROST</name>
<dbReference type="AlphaFoldDB" id="A0AAI9I0K8"/>
<accession>A0AAI9I0K8</accession>
<dbReference type="EMBL" id="AAZDVE040000020">
    <property type="protein sequence ID" value="EMP9433554.1"/>
    <property type="molecule type" value="Genomic_DNA"/>
</dbReference>
<sequence>MPEVTLSYKNSRRNRYTKTKHAEFTAEYGRIGNKLTDLQLGMDIKHDIHEMFSVDGEVATEIKLNSDRDAFTGYIPYIDAYAYDKDDERTINPYTVAGLNINVTQNSTICPVSVGNKRTTI</sequence>
<evidence type="ECO:0000313" key="1">
    <source>
        <dbReference type="EMBL" id="EMP9433554.1"/>
    </source>
</evidence>
<protein>
    <submittedName>
        <fullName evidence="1">Uncharacterized protein</fullName>
    </submittedName>
</protein>
<comment type="caution">
    <text evidence="1">The sequence shown here is derived from an EMBL/GenBank/DDBJ whole genome shotgun (WGS) entry which is preliminary data.</text>
</comment>
<reference evidence="1" key="1">
    <citation type="submission" date="2024-02" db="EMBL/GenBank/DDBJ databases">
        <authorList>
            <consortium name="Clinical and Environmental Microbiology Branch: Whole genome sequencing antimicrobial resistance pathogens in the healthcare setting"/>
        </authorList>
    </citation>
    <scope>NUCLEOTIDE SEQUENCE</scope>
    <source>
        <strain evidence="1">2020GO-00142</strain>
    </source>
</reference>
<organism evidence="1">
    <name type="scientific">Providencia stuartii</name>
    <dbReference type="NCBI Taxonomy" id="588"/>
    <lineage>
        <taxon>Bacteria</taxon>
        <taxon>Pseudomonadati</taxon>
        <taxon>Pseudomonadota</taxon>
        <taxon>Gammaproteobacteria</taxon>
        <taxon>Enterobacterales</taxon>
        <taxon>Morganellaceae</taxon>
        <taxon>Providencia</taxon>
    </lineage>
</organism>
<gene>
    <name evidence="1" type="ORF">JRA39_002627</name>
</gene>